<dbReference type="RefSeq" id="XP_065957278.1">
    <property type="nucleotide sequence ID" value="XM_066099551.1"/>
</dbReference>
<dbReference type="Pfam" id="PF04082">
    <property type="entry name" value="Fungal_trans"/>
    <property type="match status" value="1"/>
</dbReference>
<dbReference type="InterPro" id="IPR053181">
    <property type="entry name" value="EcdB-like_regulator"/>
</dbReference>
<keyword evidence="1" id="KW-0539">Nucleus</keyword>
<dbReference type="PANTHER" id="PTHR47785:SF6">
    <property type="entry name" value="ZN(II)2CYS6 TRANSCRIPTION FACTOR (EUROFUNG)"/>
    <property type="match status" value="1"/>
</dbReference>
<dbReference type="AlphaFoldDB" id="A0A7T6XQS3"/>
<sequence>MRKHSKISLGVRLSTLVIYTETVAAKKNLSVMELEATLKRMDEKLDNLSSIFQKNDRSFRQFSGQAIHDTQGITSSPSNSHPVAFSPTFVSETENPYAIATPYLDTGRIMGELSLSERHSTAPQHLLSWPCSSLQMSELELQYPVNLEINRSKHSRSTTPLLFLQSSLMGDTWPSRLSLSQMSLLTQSYFQHFHPSCLVLDEAVFYRNTLRQAMKTNFAKDFDTCTVLLVCALGSITAYHSGQTEWSSGFEQDVGIEFFNLANQMFRDLEGANWHSVQCLLLMGMFYSATVRVYDAWQVIHRACSTISILVPLQGALQAQECQLFWIAYLHESQILAEFDFPASGLGKLASRIPLPLVPGIGADPSYAQYQFFFLALISMRKLLNRIIFHLYSRDYSDDNQRDVLQSADSPRRPLSAPQYIIDELDRQLEEWRTCLPHGLEFSGYSETQVEIPELYKCRTTDQRLRGHLMARYYSAKSSIHRPFIYRTLHCDKVAFLSETDKSGSKTGVECGFMSVIHSGILNEPLPLLLHPINSCRSLFAVELQVAFLLHIDTLHFALPKEWRLLEEARNQVATSIAQTSPTVARDGEILRLLN</sequence>
<feature type="domain" description="Xylanolytic transcriptional activator regulatory" evidence="3">
    <location>
        <begin position="187"/>
        <end position="433"/>
    </location>
</feature>
<evidence type="ECO:0000256" key="1">
    <source>
        <dbReference type="ARBA" id="ARBA00023242"/>
    </source>
</evidence>
<dbReference type="Proteomes" id="UP000595662">
    <property type="component" value="Chromosome 4"/>
</dbReference>
<protein>
    <submittedName>
        <fullName evidence="4">Oleate-activated transcription factor 1</fullName>
    </submittedName>
</protein>
<dbReference type="CDD" id="cd12148">
    <property type="entry name" value="fungal_TF_MHR"/>
    <property type="match status" value="1"/>
</dbReference>
<organism evidence="4 5">
    <name type="scientific">Penicillium digitatum</name>
    <name type="common">Green mold</name>
    <dbReference type="NCBI Taxonomy" id="36651"/>
    <lineage>
        <taxon>Eukaryota</taxon>
        <taxon>Fungi</taxon>
        <taxon>Dikarya</taxon>
        <taxon>Ascomycota</taxon>
        <taxon>Pezizomycotina</taxon>
        <taxon>Eurotiomycetes</taxon>
        <taxon>Eurotiomycetidae</taxon>
        <taxon>Eurotiales</taxon>
        <taxon>Aspergillaceae</taxon>
        <taxon>Penicillium</taxon>
    </lineage>
</organism>
<dbReference type="VEuPathDB" id="FungiDB:PDIP_49990"/>
<keyword evidence="2" id="KW-0175">Coiled coil</keyword>
<dbReference type="GO" id="GO:0003677">
    <property type="term" value="F:DNA binding"/>
    <property type="evidence" value="ECO:0007669"/>
    <property type="project" value="InterPro"/>
</dbReference>
<feature type="coiled-coil region" evidence="2">
    <location>
        <begin position="24"/>
        <end position="51"/>
    </location>
</feature>
<evidence type="ECO:0000313" key="5">
    <source>
        <dbReference type="Proteomes" id="UP000595662"/>
    </source>
</evidence>
<proteinExistence type="predicted"/>
<dbReference type="InterPro" id="IPR007219">
    <property type="entry name" value="XnlR_reg_dom"/>
</dbReference>
<dbReference type="EMBL" id="CP060777">
    <property type="protein sequence ID" value="QQK45362.1"/>
    <property type="molecule type" value="Genomic_DNA"/>
</dbReference>
<gene>
    <name evidence="4" type="ORF">Pdw03_0260</name>
</gene>
<dbReference type="PANTHER" id="PTHR47785">
    <property type="entry name" value="ZN(II)2CYS6 TRANSCRIPTION FACTOR (EUROFUNG)-RELATED-RELATED"/>
    <property type="match status" value="1"/>
</dbReference>
<evidence type="ECO:0000259" key="3">
    <source>
        <dbReference type="Pfam" id="PF04082"/>
    </source>
</evidence>
<accession>A0A7T6XQS3</accession>
<dbReference type="GO" id="GO:0006351">
    <property type="term" value="P:DNA-templated transcription"/>
    <property type="evidence" value="ECO:0007669"/>
    <property type="project" value="InterPro"/>
</dbReference>
<dbReference type="GeneID" id="90952124"/>
<name>A0A7T6XQS3_PENDI</name>
<evidence type="ECO:0000313" key="4">
    <source>
        <dbReference type="EMBL" id="QQK45362.1"/>
    </source>
</evidence>
<dbReference type="GO" id="GO:0008270">
    <property type="term" value="F:zinc ion binding"/>
    <property type="evidence" value="ECO:0007669"/>
    <property type="project" value="InterPro"/>
</dbReference>
<reference evidence="4 5" key="1">
    <citation type="submission" date="2020-08" db="EMBL/GenBank/DDBJ databases">
        <title>The completed genome sequence of the pathogenic ascomycete fungus Penicillium digitatum.</title>
        <authorList>
            <person name="Wang M."/>
        </authorList>
    </citation>
    <scope>NUCLEOTIDE SEQUENCE [LARGE SCALE GENOMIC DNA]</scope>
    <source>
        <strain evidence="4 5">PdW03</strain>
    </source>
</reference>
<evidence type="ECO:0000256" key="2">
    <source>
        <dbReference type="SAM" id="Coils"/>
    </source>
</evidence>